<reference evidence="2 3" key="1">
    <citation type="submission" date="2024-06" db="EMBL/GenBank/DDBJ databases">
        <title>A chromosome level genome sequence of Diviner's sage (Salvia divinorum).</title>
        <authorList>
            <person name="Ford S.A."/>
            <person name="Ro D.-K."/>
            <person name="Ness R.W."/>
            <person name="Phillips M.A."/>
        </authorList>
    </citation>
    <scope>NUCLEOTIDE SEQUENCE [LARGE SCALE GENOMIC DNA]</scope>
    <source>
        <strain evidence="2">SAF-2024a</strain>
        <tissue evidence="2">Leaf</tissue>
    </source>
</reference>
<sequence>MASGGGNNSQTVPESGLNETSKFDSKNHKVCLPIRNESCETTIFREERREEMLILWGHFCPESSNHSGEFFGYRQRNEGDVGLTEQSVTVVA</sequence>
<dbReference type="AlphaFoldDB" id="A0ABD1HRL9"/>
<gene>
    <name evidence="2" type="ORF">AAHA92_09469</name>
</gene>
<feature type="compositionally biased region" description="Polar residues" evidence="1">
    <location>
        <begin position="8"/>
        <end position="20"/>
    </location>
</feature>
<evidence type="ECO:0000313" key="2">
    <source>
        <dbReference type="EMBL" id="KAL1559086.1"/>
    </source>
</evidence>
<name>A0ABD1HRL9_SALDI</name>
<keyword evidence="3" id="KW-1185">Reference proteome</keyword>
<dbReference type="EMBL" id="JBEAFC010000004">
    <property type="protein sequence ID" value="KAL1559086.1"/>
    <property type="molecule type" value="Genomic_DNA"/>
</dbReference>
<protein>
    <submittedName>
        <fullName evidence="2">Uncharacterized protein</fullName>
    </submittedName>
</protein>
<proteinExistence type="predicted"/>
<organism evidence="2 3">
    <name type="scientific">Salvia divinorum</name>
    <name type="common">Maria pastora</name>
    <name type="synonym">Diviner's sage</name>
    <dbReference type="NCBI Taxonomy" id="28513"/>
    <lineage>
        <taxon>Eukaryota</taxon>
        <taxon>Viridiplantae</taxon>
        <taxon>Streptophyta</taxon>
        <taxon>Embryophyta</taxon>
        <taxon>Tracheophyta</taxon>
        <taxon>Spermatophyta</taxon>
        <taxon>Magnoliopsida</taxon>
        <taxon>eudicotyledons</taxon>
        <taxon>Gunneridae</taxon>
        <taxon>Pentapetalae</taxon>
        <taxon>asterids</taxon>
        <taxon>lamiids</taxon>
        <taxon>Lamiales</taxon>
        <taxon>Lamiaceae</taxon>
        <taxon>Nepetoideae</taxon>
        <taxon>Mentheae</taxon>
        <taxon>Salviinae</taxon>
        <taxon>Salvia</taxon>
        <taxon>Salvia subgen. Calosphace</taxon>
    </lineage>
</organism>
<evidence type="ECO:0000256" key="1">
    <source>
        <dbReference type="SAM" id="MobiDB-lite"/>
    </source>
</evidence>
<comment type="caution">
    <text evidence="2">The sequence shown here is derived from an EMBL/GenBank/DDBJ whole genome shotgun (WGS) entry which is preliminary data.</text>
</comment>
<evidence type="ECO:0000313" key="3">
    <source>
        <dbReference type="Proteomes" id="UP001567538"/>
    </source>
</evidence>
<feature type="region of interest" description="Disordered" evidence="1">
    <location>
        <begin position="1"/>
        <end position="23"/>
    </location>
</feature>
<dbReference type="Proteomes" id="UP001567538">
    <property type="component" value="Unassembled WGS sequence"/>
</dbReference>
<accession>A0ABD1HRL9</accession>